<feature type="transmembrane region" description="Helical" evidence="1">
    <location>
        <begin position="42"/>
        <end position="60"/>
    </location>
</feature>
<name>A0ABQ2E7C2_9GAMM</name>
<feature type="transmembrane region" description="Helical" evidence="1">
    <location>
        <begin position="139"/>
        <end position="157"/>
    </location>
</feature>
<feature type="transmembrane region" description="Helical" evidence="1">
    <location>
        <begin position="163"/>
        <end position="182"/>
    </location>
</feature>
<reference evidence="3" key="1">
    <citation type="journal article" date="2019" name="Int. J. Syst. Evol. Microbiol.">
        <title>The Global Catalogue of Microorganisms (GCM) 10K type strain sequencing project: providing services to taxonomists for standard genome sequencing and annotation.</title>
        <authorList>
            <consortium name="The Broad Institute Genomics Platform"/>
            <consortium name="The Broad Institute Genome Sequencing Center for Infectious Disease"/>
            <person name="Wu L."/>
            <person name="Ma J."/>
        </authorList>
    </citation>
    <scope>NUCLEOTIDE SEQUENCE [LARGE SCALE GENOMIC DNA]</scope>
    <source>
        <strain evidence="3">CGMCC 1.8985</strain>
    </source>
</reference>
<accession>A0ABQ2E7C2</accession>
<comment type="caution">
    <text evidence="2">The sequence shown here is derived from an EMBL/GenBank/DDBJ whole genome shotgun (WGS) entry which is preliminary data.</text>
</comment>
<gene>
    <name evidence="2" type="primary">yjlA</name>
    <name evidence="2" type="ORF">GCM10011394_00690</name>
</gene>
<evidence type="ECO:0000313" key="2">
    <source>
        <dbReference type="EMBL" id="GGJ95797.1"/>
    </source>
</evidence>
<protein>
    <submittedName>
        <fullName evidence="2">Membrane protein</fullName>
    </submittedName>
</protein>
<evidence type="ECO:0000313" key="3">
    <source>
        <dbReference type="Proteomes" id="UP000599009"/>
    </source>
</evidence>
<feature type="transmembrane region" description="Helical" evidence="1">
    <location>
        <begin position="106"/>
        <end position="127"/>
    </location>
</feature>
<feature type="transmembrane region" description="Helical" evidence="1">
    <location>
        <begin position="81"/>
        <end position="100"/>
    </location>
</feature>
<dbReference type="RefSeq" id="WP_132985952.1">
    <property type="nucleotide sequence ID" value="NZ_BMME01000001.1"/>
</dbReference>
<dbReference type="EMBL" id="BMME01000001">
    <property type="protein sequence ID" value="GGJ95797.1"/>
    <property type="molecule type" value="Genomic_DNA"/>
</dbReference>
<proteinExistence type="predicted"/>
<keyword evidence="1" id="KW-0472">Membrane</keyword>
<dbReference type="Proteomes" id="UP000599009">
    <property type="component" value="Unassembled WGS sequence"/>
</dbReference>
<dbReference type="Pfam" id="PF13536">
    <property type="entry name" value="EmrE"/>
    <property type="match status" value="1"/>
</dbReference>
<feature type="transmembrane region" description="Helical" evidence="1">
    <location>
        <begin position="233"/>
        <end position="252"/>
    </location>
</feature>
<feature type="transmembrane region" description="Helical" evidence="1">
    <location>
        <begin position="12"/>
        <end position="30"/>
    </location>
</feature>
<organism evidence="2 3">
    <name type="scientific">Luteimonas terricola</name>
    <dbReference type="NCBI Taxonomy" id="645597"/>
    <lineage>
        <taxon>Bacteria</taxon>
        <taxon>Pseudomonadati</taxon>
        <taxon>Pseudomonadota</taxon>
        <taxon>Gammaproteobacteria</taxon>
        <taxon>Lysobacterales</taxon>
        <taxon>Lysobacteraceae</taxon>
        <taxon>Luteimonas</taxon>
    </lineage>
</organism>
<keyword evidence="1" id="KW-1133">Transmembrane helix</keyword>
<evidence type="ECO:0000256" key="1">
    <source>
        <dbReference type="SAM" id="Phobius"/>
    </source>
</evidence>
<sequence>MSRDVLTPGRALAAVGIALCAALFFTFTYVLNRVAADQATHWAWIASLRYLFTLPLMLVLMPFQGGMKPVLRAIAAHPWPWLRSSLIGFGLFYCMLSFAAASGPSWLVAGTFQFTVIAGILCAPFLYSDARRRIPRAGLAVAALIFAGVLLMQFGHASGALDAAGWIALVCLLVAAFAFPLGNRMLLLHLEGTGEALNATQRVFGMTLASQPLWILLAVYAGAMHGLPTASQLLLGAAVALFAGVIAMVLFFQATGMVRNHPLALGAAEAMQGSEVVFAMLLGVLLLGEDWPRGMALGGAALVVLGIVAFAWVVARPAAGSERATRVLRTDKGA</sequence>
<dbReference type="InterPro" id="IPR032713">
    <property type="entry name" value="EmrE"/>
</dbReference>
<feature type="transmembrane region" description="Helical" evidence="1">
    <location>
        <begin position="203"/>
        <end position="221"/>
    </location>
</feature>
<feature type="transmembrane region" description="Helical" evidence="1">
    <location>
        <begin position="264"/>
        <end position="288"/>
    </location>
</feature>
<keyword evidence="3" id="KW-1185">Reference proteome</keyword>
<keyword evidence="1" id="KW-0812">Transmembrane</keyword>
<feature type="transmembrane region" description="Helical" evidence="1">
    <location>
        <begin position="294"/>
        <end position="315"/>
    </location>
</feature>